<dbReference type="Pfam" id="PF10058">
    <property type="entry name" value="Zn_ribbon_10"/>
    <property type="match status" value="1"/>
</dbReference>
<dbReference type="EMBL" id="CP115613">
    <property type="protein sequence ID" value="WBW74680.1"/>
    <property type="molecule type" value="Genomic_DNA"/>
</dbReference>
<feature type="coiled-coil region" evidence="2">
    <location>
        <begin position="17"/>
        <end position="44"/>
    </location>
</feature>
<comment type="function">
    <text evidence="1">Plays a role in determining ER morphology.</text>
</comment>
<evidence type="ECO:0000259" key="4">
    <source>
        <dbReference type="Pfam" id="PF10058"/>
    </source>
</evidence>
<sequence length="361" mass="40934">MSWLFKKKKQVDFGGELDRLEERLDEVQYKIETLKEKKKNIQFRYSVFSFLVYTIAVALYAYRSSLLVGHPILSISLWILLYLMGVGLLYFLRHGIAWFYERRLRTAKLRRRKFQEEKRQLLDALKSRKEYFETQALLEKYGEQSPRSRKQNVDFGKRKGKGGSGEPSELPPGILPSSLNDAQSQHWYDKVLEGLVGADEREEKNREALICQHCYRHNGLASVGERAKFVRYVCLYCKTWNGPSVDSDRASISSLTPRRSKSTSSSSKLSESLPVDTTPVPETKHHPGDLPLLTSDISPTPIPFSAFSYRKSLVPPSPPTSAAAMGATDTDYPDVSVDSIYDSFHTVANDAPGVLSPVQKQ</sequence>
<evidence type="ECO:0000313" key="5">
    <source>
        <dbReference type="EMBL" id="WBW74680.1"/>
    </source>
</evidence>
<keyword evidence="1" id="KW-0812">Transmembrane</keyword>
<reference evidence="5 6" key="1">
    <citation type="journal article" date="2023" name="G3 (Bethesda)">
        <title>A high-quality reference genome for the fission yeast Schizosaccharomyces osmophilus.</title>
        <authorList>
            <person name="Jia G.S."/>
            <person name="Zhang W.C."/>
            <person name="Liang Y."/>
            <person name="Liu X.H."/>
            <person name="Rhind N."/>
            <person name="Pidoux A."/>
            <person name="Brysch-Herzberg M."/>
            <person name="Du L.L."/>
        </authorList>
    </citation>
    <scope>NUCLEOTIDE SEQUENCE [LARGE SCALE GENOMIC DNA]</scope>
    <source>
        <strain evidence="5 6">CBS 15793</strain>
    </source>
</reference>
<dbReference type="GeneID" id="80878310"/>
<feature type="domain" description="Lunapark zinc ribbon" evidence="4">
    <location>
        <begin position="187"/>
        <end position="241"/>
    </location>
</feature>
<feature type="transmembrane region" description="Helical" evidence="1">
    <location>
        <begin position="75"/>
        <end position="100"/>
    </location>
</feature>
<evidence type="ECO:0000313" key="6">
    <source>
        <dbReference type="Proteomes" id="UP001212411"/>
    </source>
</evidence>
<dbReference type="InterPro" id="IPR019273">
    <property type="entry name" value="Lunapark_Znf"/>
</dbReference>
<organism evidence="5 6">
    <name type="scientific">Schizosaccharomyces osmophilus</name>
    <dbReference type="NCBI Taxonomy" id="2545709"/>
    <lineage>
        <taxon>Eukaryota</taxon>
        <taxon>Fungi</taxon>
        <taxon>Dikarya</taxon>
        <taxon>Ascomycota</taxon>
        <taxon>Taphrinomycotina</taxon>
        <taxon>Schizosaccharomycetes</taxon>
        <taxon>Schizosaccharomycetales</taxon>
        <taxon>Schizosaccharomycetaceae</taxon>
        <taxon>Schizosaccharomyces</taxon>
    </lineage>
</organism>
<comment type="subcellular location">
    <subcellularLocation>
        <location evidence="1">Endoplasmic reticulum membrane</location>
        <topology evidence="1">Multi-pass membrane protein</topology>
    </subcellularLocation>
</comment>
<evidence type="ECO:0000256" key="2">
    <source>
        <dbReference type="SAM" id="Coils"/>
    </source>
</evidence>
<dbReference type="RefSeq" id="XP_056038923.1">
    <property type="nucleotide sequence ID" value="XM_056183621.1"/>
</dbReference>
<keyword evidence="1" id="KW-0479">Metal-binding</keyword>
<name>A0AAE9WF18_9SCHI</name>
<feature type="region of interest" description="Disordered" evidence="3">
    <location>
        <begin position="247"/>
        <end position="294"/>
    </location>
</feature>
<keyword evidence="6" id="KW-1185">Reference proteome</keyword>
<dbReference type="KEGG" id="som:SOMG_04844"/>
<keyword evidence="2" id="KW-0175">Coiled coil</keyword>
<dbReference type="Proteomes" id="UP001212411">
    <property type="component" value="Chromosome 3"/>
</dbReference>
<gene>
    <name evidence="5" type="primary">lnp1</name>
    <name evidence="5" type="ORF">SOMG_04844</name>
</gene>
<dbReference type="GO" id="GO:0098826">
    <property type="term" value="C:endoplasmic reticulum tubular network membrane"/>
    <property type="evidence" value="ECO:0007669"/>
    <property type="project" value="UniProtKB-UniRule"/>
</dbReference>
<dbReference type="AlphaFoldDB" id="A0AAE9WF18"/>
<keyword evidence="1" id="KW-1133">Transmembrane helix</keyword>
<evidence type="ECO:0000256" key="1">
    <source>
        <dbReference type="RuleBase" id="RU367073"/>
    </source>
</evidence>
<dbReference type="InterPro" id="IPR040115">
    <property type="entry name" value="Lnp"/>
</dbReference>
<feature type="transmembrane region" description="Helical" evidence="1">
    <location>
        <begin position="45"/>
        <end position="63"/>
    </location>
</feature>
<keyword evidence="1" id="KW-0472">Membrane</keyword>
<accession>A0AAE9WF18</accession>
<dbReference type="GO" id="GO:1903373">
    <property type="term" value="P:positive regulation of endoplasmic reticulum tubular network organization"/>
    <property type="evidence" value="ECO:0007669"/>
    <property type="project" value="UniProtKB-UniRule"/>
</dbReference>
<dbReference type="PANTHER" id="PTHR22166">
    <property type="entry name" value="ENDOPLASMIC RETICULUM JUNCTION FORMATION PROTEIN LUNAPARK"/>
    <property type="match status" value="1"/>
</dbReference>
<keyword evidence="1" id="KW-0863">Zinc-finger</keyword>
<protein>
    <recommendedName>
        <fullName evidence="1">Endoplasmic reticulum junction formation protein lunapark</fullName>
    </recommendedName>
</protein>
<proteinExistence type="inferred from homology"/>
<feature type="region of interest" description="Disordered" evidence="3">
    <location>
        <begin position="142"/>
        <end position="176"/>
    </location>
</feature>
<dbReference type="GO" id="GO:0008270">
    <property type="term" value="F:zinc ion binding"/>
    <property type="evidence" value="ECO:0007669"/>
    <property type="project" value="UniProtKB-KW"/>
</dbReference>
<dbReference type="PANTHER" id="PTHR22166:SF12">
    <property type="entry name" value="ENDOPLASMIC RETICULUM JUNCTION FORMATION PROTEIN LUNAPARK"/>
    <property type="match status" value="1"/>
</dbReference>
<comment type="domain">
    <text evidence="1">The C4-type zinc finger motif is necessary both for its ER three-way tubular junction localization and formation.</text>
</comment>
<keyword evidence="1" id="KW-0256">Endoplasmic reticulum</keyword>
<evidence type="ECO:0000256" key="3">
    <source>
        <dbReference type="SAM" id="MobiDB-lite"/>
    </source>
</evidence>
<feature type="compositionally biased region" description="Low complexity" evidence="3">
    <location>
        <begin position="253"/>
        <end position="274"/>
    </location>
</feature>
<keyword evidence="1" id="KW-0862">Zinc</keyword>
<dbReference type="GO" id="GO:0071788">
    <property type="term" value="P:endoplasmic reticulum tubular network maintenance"/>
    <property type="evidence" value="ECO:0007669"/>
    <property type="project" value="UniProtKB-UniRule"/>
</dbReference>
<comment type="similarity">
    <text evidence="1">Belongs to the lunapark family.</text>
</comment>